<dbReference type="Proteomes" id="UP000061839">
    <property type="component" value="Chromosome"/>
</dbReference>
<name>A0A0D4C178_9MICC</name>
<proteinExistence type="predicted"/>
<accession>A0A0D4C178</accession>
<dbReference type="EMBL" id="CP011005">
    <property type="protein sequence ID" value="AJT42447.1"/>
    <property type="molecule type" value="Genomic_DNA"/>
</dbReference>
<dbReference type="KEGG" id="ari:UM93_14805"/>
<dbReference type="RefSeq" id="WP_045076304.1">
    <property type="nucleotide sequence ID" value="NZ_CP011005.1"/>
</dbReference>
<protein>
    <submittedName>
        <fullName evidence="1">Uncharacterized protein</fullName>
    </submittedName>
</protein>
<gene>
    <name evidence="1" type="ORF">UM93_14805</name>
</gene>
<dbReference type="PATRIC" id="fig|1618207.4.peg.3015"/>
<dbReference type="HOGENOM" id="CLU_2713609_0_0_11"/>
<sequence>MVCTTSNLTIGQLKDSLSTAINSASYGQERVGITKPGKLDSGIRRGHSSGPVELGCWSAGYSLSVERAIMVV</sequence>
<keyword evidence="2" id="KW-1185">Reference proteome</keyword>
<evidence type="ECO:0000313" key="1">
    <source>
        <dbReference type="EMBL" id="AJT42447.1"/>
    </source>
</evidence>
<organism evidence="1 2">
    <name type="scientific">Psychromicrobium lacuslunae</name>
    <dbReference type="NCBI Taxonomy" id="1618207"/>
    <lineage>
        <taxon>Bacteria</taxon>
        <taxon>Bacillati</taxon>
        <taxon>Actinomycetota</taxon>
        <taxon>Actinomycetes</taxon>
        <taxon>Micrococcales</taxon>
        <taxon>Micrococcaceae</taxon>
        <taxon>Psychromicrobium</taxon>
    </lineage>
</organism>
<reference evidence="1 2" key="1">
    <citation type="journal article" date="2015" name="Genome Announc.">
        <title>Complete Genome Sequencing of Protease-Producing Novel Arthrobacter sp. Strain IHBB 11108 Using PacBio Single-Molecule Real-Time Sequencing Technology.</title>
        <authorList>
            <person name="Kiran S."/>
            <person name="Swarnkar M.K."/>
            <person name="Pal M."/>
            <person name="Thakur R."/>
            <person name="Tewari R."/>
            <person name="Singh A.K."/>
            <person name="Gulati A."/>
        </authorList>
    </citation>
    <scope>NUCLEOTIDE SEQUENCE [LARGE SCALE GENOMIC DNA]</scope>
    <source>
        <strain evidence="1 2">IHBB 11108</strain>
    </source>
</reference>
<dbReference type="AlphaFoldDB" id="A0A0D4C178"/>
<evidence type="ECO:0000313" key="2">
    <source>
        <dbReference type="Proteomes" id="UP000061839"/>
    </source>
</evidence>
<dbReference type="STRING" id="1618207.UM93_14805"/>
<dbReference type="OrthoDB" id="3730588at2"/>